<gene>
    <name evidence="2" type="ORF">H6G72_22340</name>
</gene>
<evidence type="ECO:0000256" key="1">
    <source>
        <dbReference type="SAM" id="MobiDB-lite"/>
    </source>
</evidence>
<comment type="caution">
    <text evidence="2">The sequence shown here is derived from an EMBL/GenBank/DDBJ whole genome shotgun (WGS) entry which is preliminary data.</text>
</comment>
<organism evidence="2 3">
    <name type="scientific">Planktothricoides raciborskii FACHB-1370</name>
    <dbReference type="NCBI Taxonomy" id="2949576"/>
    <lineage>
        <taxon>Bacteria</taxon>
        <taxon>Bacillati</taxon>
        <taxon>Cyanobacteriota</taxon>
        <taxon>Cyanophyceae</taxon>
        <taxon>Oscillatoriophycideae</taxon>
        <taxon>Oscillatoriales</taxon>
        <taxon>Oscillatoriaceae</taxon>
        <taxon>Planktothricoides</taxon>
    </lineage>
</organism>
<protein>
    <submittedName>
        <fullName evidence="2">Uncharacterized protein</fullName>
    </submittedName>
</protein>
<evidence type="ECO:0000313" key="2">
    <source>
        <dbReference type="EMBL" id="MBD2546527.1"/>
    </source>
</evidence>
<feature type="region of interest" description="Disordered" evidence="1">
    <location>
        <begin position="1"/>
        <end position="28"/>
    </location>
</feature>
<accession>A0ABR8ELS8</accession>
<evidence type="ECO:0000313" key="3">
    <source>
        <dbReference type="Proteomes" id="UP000641954"/>
    </source>
</evidence>
<reference evidence="2 3" key="1">
    <citation type="journal article" date="2020" name="ISME J.">
        <title>Comparative genomics reveals insights into cyanobacterial evolution and habitat adaptation.</title>
        <authorList>
            <person name="Chen M.Y."/>
            <person name="Teng W.K."/>
            <person name="Zhao L."/>
            <person name="Hu C.X."/>
            <person name="Zhou Y.K."/>
            <person name="Han B.P."/>
            <person name="Song L.R."/>
            <person name="Shu W.S."/>
        </authorList>
    </citation>
    <scope>NUCLEOTIDE SEQUENCE [LARGE SCALE GENOMIC DNA]</scope>
    <source>
        <strain evidence="2 3">FACHB-1370</strain>
    </source>
</reference>
<feature type="compositionally biased region" description="Gly residues" evidence="1">
    <location>
        <begin position="1"/>
        <end position="15"/>
    </location>
</feature>
<keyword evidence="3" id="KW-1185">Reference proteome</keyword>
<sequence>MSPGFAGIGATGFGRGRQEAIAPQSGCPVGQINLGSDSLRKAIHFPTNPVNGGGGLDGS</sequence>
<dbReference type="EMBL" id="JACJSK010000040">
    <property type="protein sequence ID" value="MBD2546527.1"/>
    <property type="molecule type" value="Genomic_DNA"/>
</dbReference>
<proteinExistence type="predicted"/>
<dbReference type="RefSeq" id="WP_190879886.1">
    <property type="nucleotide sequence ID" value="NZ_JACJSK010000040.1"/>
</dbReference>
<dbReference type="Proteomes" id="UP000641954">
    <property type="component" value="Unassembled WGS sequence"/>
</dbReference>
<name>A0ABR8ELS8_9CYAN</name>